<dbReference type="Gene3D" id="1.10.443.20">
    <property type="entry name" value="Centromere DNA-binding protein complex CBF3 subunit, domain 2"/>
    <property type="match status" value="1"/>
</dbReference>
<protein>
    <submittedName>
        <fullName evidence="3">Predicted protein</fullName>
    </submittedName>
</protein>
<accession>B0DMP1</accession>
<keyword evidence="4" id="KW-1185">Reference proteome</keyword>
<dbReference type="InterPro" id="IPR031872">
    <property type="entry name" value="NDC10_II"/>
</dbReference>
<evidence type="ECO:0000256" key="1">
    <source>
        <dbReference type="SAM" id="MobiDB-lite"/>
    </source>
</evidence>
<feature type="domain" description="Ndc10" evidence="2">
    <location>
        <begin position="405"/>
        <end position="674"/>
    </location>
</feature>
<gene>
    <name evidence="3" type="ORF">LACBIDRAFT_304933</name>
</gene>
<reference evidence="3 4" key="1">
    <citation type="journal article" date="2008" name="Nature">
        <title>The genome of Laccaria bicolor provides insights into mycorrhizal symbiosis.</title>
        <authorList>
            <person name="Martin F."/>
            <person name="Aerts A."/>
            <person name="Ahren D."/>
            <person name="Brun A."/>
            <person name="Danchin E.G.J."/>
            <person name="Duchaussoy F."/>
            <person name="Gibon J."/>
            <person name="Kohler A."/>
            <person name="Lindquist E."/>
            <person name="Pereda V."/>
            <person name="Salamov A."/>
            <person name="Shapiro H.J."/>
            <person name="Wuyts J."/>
            <person name="Blaudez D."/>
            <person name="Buee M."/>
            <person name="Brokstein P."/>
            <person name="Canbaeck B."/>
            <person name="Cohen D."/>
            <person name="Courty P.E."/>
            <person name="Coutinho P.M."/>
            <person name="Delaruelle C."/>
            <person name="Detter J.C."/>
            <person name="Deveau A."/>
            <person name="DiFazio S."/>
            <person name="Duplessis S."/>
            <person name="Fraissinet-Tachet L."/>
            <person name="Lucic E."/>
            <person name="Frey-Klett P."/>
            <person name="Fourrey C."/>
            <person name="Feussner I."/>
            <person name="Gay G."/>
            <person name="Grimwood J."/>
            <person name="Hoegger P.J."/>
            <person name="Jain P."/>
            <person name="Kilaru S."/>
            <person name="Labbe J."/>
            <person name="Lin Y.C."/>
            <person name="Legue V."/>
            <person name="Le Tacon F."/>
            <person name="Marmeisse R."/>
            <person name="Melayah D."/>
            <person name="Montanini B."/>
            <person name="Muratet M."/>
            <person name="Nehls U."/>
            <person name="Niculita-Hirzel H."/>
            <person name="Oudot-Le Secq M.P."/>
            <person name="Peter M."/>
            <person name="Quesneville H."/>
            <person name="Rajashekar B."/>
            <person name="Reich M."/>
            <person name="Rouhier N."/>
            <person name="Schmutz J."/>
            <person name="Yin T."/>
            <person name="Chalot M."/>
            <person name="Henrissat B."/>
            <person name="Kuees U."/>
            <person name="Lucas S."/>
            <person name="Van de Peer Y."/>
            <person name="Podila G.K."/>
            <person name="Polle A."/>
            <person name="Pukkila P.J."/>
            <person name="Richardson P.M."/>
            <person name="Rouze P."/>
            <person name="Sanders I.R."/>
            <person name="Stajich J.E."/>
            <person name="Tunlid A."/>
            <person name="Tuskan G."/>
            <person name="Grigoriev I.V."/>
        </authorList>
    </citation>
    <scope>NUCLEOTIDE SEQUENCE [LARGE SCALE GENOMIC DNA]</scope>
    <source>
        <strain evidence="4">S238N-H82 / ATCC MYA-4686</strain>
    </source>
</reference>
<evidence type="ECO:0000313" key="4">
    <source>
        <dbReference type="Proteomes" id="UP000001194"/>
    </source>
</evidence>
<dbReference type="GeneID" id="6080847"/>
<evidence type="ECO:0000313" key="3">
    <source>
        <dbReference type="EMBL" id="EDR04222.1"/>
    </source>
</evidence>
<proteinExistence type="predicted"/>
<dbReference type="GO" id="GO:0003677">
    <property type="term" value="F:DNA binding"/>
    <property type="evidence" value="ECO:0007669"/>
    <property type="project" value="InterPro"/>
</dbReference>
<dbReference type="Pfam" id="PF16787">
    <property type="entry name" value="NDC10_II"/>
    <property type="match status" value="1"/>
</dbReference>
<dbReference type="KEGG" id="lbc:LACBIDRAFT_304933"/>
<name>B0DMP1_LACBS</name>
<organism evidence="4">
    <name type="scientific">Laccaria bicolor (strain S238N-H82 / ATCC MYA-4686)</name>
    <name type="common">Bicoloured deceiver</name>
    <name type="synonym">Laccaria laccata var. bicolor</name>
    <dbReference type="NCBI Taxonomy" id="486041"/>
    <lineage>
        <taxon>Eukaryota</taxon>
        <taxon>Fungi</taxon>
        <taxon>Dikarya</taxon>
        <taxon>Basidiomycota</taxon>
        <taxon>Agaricomycotina</taxon>
        <taxon>Agaricomycetes</taxon>
        <taxon>Agaricomycetidae</taxon>
        <taxon>Agaricales</taxon>
        <taxon>Agaricineae</taxon>
        <taxon>Hydnangiaceae</taxon>
        <taxon>Laccaria</taxon>
    </lineage>
</organism>
<sequence length="1045" mass="116769">MSLCSDDNETLHALTPGTNTPAASAASNANVPLLPSTPPSSAVVPIDPQLLHADFFPARKPDGSLVVEEVYKAHLFTIRKREPLRAACSHFKIRFAMRANLDFLRNALVRHWYPARATTNPSPDQAVAGPSKTLSITIPPHPTHSLGQLTGQTHPELLEADLDIDEDVLAKQYDVGEGVAETIFGALDTGGLEEEDEDEELEDMDLDDDATYEQFQTSVRVSAAQRTEANRRAGGKKTQKCVVKSWNIFQKEALAAGKLRDDIVDEHALLLFIDFCARRCKRDRRGEYIPNTRIGASQIKKEFFGALRIRKVQDTRDPTLAIKRPATTVHVYDAVKTCMDEALQNAREGLIPAEDAPDIIANTFLAQLSDETLTRIRYGFLEHQELKPTINRHLAWTMMNASGNRGDDIRALWLCEMQPYQFLHPNGETTIPAVLGLQSDMEQKARSKGMKTAINPTYTCFIAHRNPEMCPLGAFALYLHYIHDVANIDSKYDIDYTVNKSWRNLRLIHGSSATVPYHETALQNIFVQSYRKAGVESNLKAHLARHMLGYHQEKTGVRAEDTSKLGWSRDTYQNTYAPALPKPAILGAHGYKVHETYSPPWTQVDVPKSFLELVCPMAEKNIELVKGLKDRVGATNYWEMVVWLRPYLFQAAVAIYQAQPNSKLFRLPALARDDVRLWMQSTFPAHLAAINSSTASPVCLERLQNKIMRKSLEQLRQESSMQKDILRNNTAQIEKLTQIVQRRTSQWTPAKAISYDTSRPLSKAVACISRQLDFRSDSTLPLTAVGNLGPPAFIGLETRAAEDTGVYLAADNSLRGFIVPSPYLATSPRPRTEVDLMLPPIIAFCKPGDDLLLEHPVLGQGSVHWKDVFAQIKQPGPLWDTWKPSKTLDQMSIQDIWDCYNIGEGVEENGVQTGVKPPLRLVEQVFGSEWRKAGKDRKAWQQFREIPEWIDLETKNRFTASQAIIKLEGKRSVPGKSRLLGTSALVELLATERKVAAKSTKDGNISNSTSTASSISEETTSTASGSKRRMPTVGGRPKPKKERRS</sequence>
<dbReference type="AlphaFoldDB" id="B0DMP1"/>
<dbReference type="RefSeq" id="XP_001885113.1">
    <property type="nucleotide sequence ID" value="XM_001885078.1"/>
</dbReference>
<feature type="region of interest" description="Disordered" evidence="1">
    <location>
        <begin position="996"/>
        <end position="1045"/>
    </location>
</feature>
<evidence type="ECO:0000259" key="2">
    <source>
        <dbReference type="Pfam" id="PF16787"/>
    </source>
</evidence>
<dbReference type="HOGENOM" id="CLU_005328_0_0_1"/>
<dbReference type="OrthoDB" id="2675946at2759"/>
<dbReference type="Proteomes" id="UP000001194">
    <property type="component" value="Unassembled WGS sequence"/>
</dbReference>
<dbReference type="EMBL" id="DS547119">
    <property type="protein sequence ID" value="EDR04222.1"/>
    <property type="molecule type" value="Genomic_DNA"/>
</dbReference>
<dbReference type="InParanoid" id="B0DMP1"/>
<feature type="compositionally biased region" description="Low complexity" evidence="1">
    <location>
        <begin position="1003"/>
        <end position="1025"/>
    </location>
</feature>
<dbReference type="InterPro" id="IPR038279">
    <property type="entry name" value="Ndc10_dom2_sf"/>
</dbReference>
<feature type="region of interest" description="Disordered" evidence="1">
    <location>
        <begin position="1"/>
        <end position="32"/>
    </location>
</feature>